<feature type="compositionally biased region" description="Basic and acidic residues" evidence="1">
    <location>
        <begin position="209"/>
        <end position="223"/>
    </location>
</feature>
<dbReference type="EMBL" id="BRXZ01000159">
    <property type="protein sequence ID" value="GMI06398.1"/>
    <property type="molecule type" value="Genomic_DNA"/>
</dbReference>
<comment type="caution">
    <text evidence="2">The sequence shown here is derived from an EMBL/GenBank/DDBJ whole genome shotgun (WGS) entry which is preliminary data.</text>
</comment>
<feature type="region of interest" description="Disordered" evidence="1">
    <location>
        <begin position="165"/>
        <end position="223"/>
    </location>
</feature>
<gene>
    <name evidence="2" type="ORF">TrRE_jg6803</name>
</gene>
<evidence type="ECO:0000256" key="1">
    <source>
        <dbReference type="SAM" id="MobiDB-lite"/>
    </source>
</evidence>
<name>A0A9W7F9R2_9STRA</name>
<feature type="compositionally biased region" description="Basic and acidic residues" evidence="1">
    <location>
        <begin position="185"/>
        <end position="202"/>
    </location>
</feature>
<organism evidence="2 3">
    <name type="scientific">Triparma retinervis</name>
    <dbReference type="NCBI Taxonomy" id="2557542"/>
    <lineage>
        <taxon>Eukaryota</taxon>
        <taxon>Sar</taxon>
        <taxon>Stramenopiles</taxon>
        <taxon>Ochrophyta</taxon>
        <taxon>Bolidophyceae</taxon>
        <taxon>Parmales</taxon>
        <taxon>Triparmaceae</taxon>
        <taxon>Triparma</taxon>
    </lineage>
</organism>
<evidence type="ECO:0000313" key="2">
    <source>
        <dbReference type="EMBL" id="GMI06398.1"/>
    </source>
</evidence>
<protein>
    <submittedName>
        <fullName evidence="2">Uncharacterized protein</fullName>
    </submittedName>
</protein>
<dbReference type="AlphaFoldDB" id="A0A9W7F9R2"/>
<dbReference type="Proteomes" id="UP001165082">
    <property type="component" value="Unassembled WGS sequence"/>
</dbReference>
<accession>A0A9W7F9R2</accession>
<proteinExistence type="predicted"/>
<evidence type="ECO:0000313" key="3">
    <source>
        <dbReference type="Proteomes" id="UP001165082"/>
    </source>
</evidence>
<reference evidence="2" key="1">
    <citation type="submission" date="2022-07" db="EMBL/GenBank/DDBJ databases">
        <title>Genome analysis of Parmales, a sister group of diatoms, reveals the evolutionary specialization of diatoms from phago-mixotrophs to photoautotrophs.</title>
        <authorList>
            <person name="Ban H."/>
            <person name="Sato S."/>
            <person name="Yoshikawa S."/>
            <person name="Kazumasa Y."/>
            <person name="Nakamura Y."/>
            <person name="Ichinomiya M."/>
            <person name="Saitoh K."/>
            <person name="Sato N."/>
            <person name="Blanc-Mathieu R."/>
            <person name="Endo H."/>
            <person name="Kuwata A."/>
            <person name="Ogata H."/>
        </authorList>
    </citation>
    <scope>NUCLEOTIDE SEQUENCE</scope>
</reference>
<keyword evidence="3" id="KW-1185">Reference proteome</keyword>
<sequence length="223" mass="25081">MNSLCYSYGVSRTVPGDIISKSQIYNETREFVLENIALVRKAPPNSSELENLIVELTSRISRHHPRGISMKCMAFKIVNLMGGRVGISDSNMNLYLGVRPHAKGTSLENFVKTFMGTFKALYGVHEAGLREAWADVEGEVEGDFRDSQWFAIRALDDHVMSVFGTPGEKAGRKERAEALAANRVEATEKKNMTLQTEDEHNNKPAPVTPEHKYKERPSKRVKR</sequence>